<name>A0A6P8JCB7_ACTTE</name>
<evidence type="ECO:0000256" key="2">
    <source>
        <dbReference type="ARBA" id="ARBA00010305"/>
    </source>
</evidence>
<dbReference type="InterPro" id="IPR011990">
    <property type="entry name" value="TPR-like_helical_dom_sf"/>
</dbReference>
<dbReference type="GO" id="GO:0005856">
    <property type="term" value="C:cytoskeleton"/>
    <property type="evidence" value="ECO:0007669"/>
    <property type="project" value="UniProtKB-SubCell"/>
</dbReference>
<dbReference type="InParanoid" id="A0A6P8JCB7"/>
<keyword evidence="4" id="KW-0963">Cytoplasm</keyword>
<proteinExistence type="inferred from homology"/>
<comment type="similarity">
    <text evidence="2">Belongs to the KIF-binding protein family.</text>
</comment>
<dbReference type="FunCoup" id="A0A6P8JCB7">
    <property type="interactions" value="1631"/>
</dbReference>
<organism evidence="7 8">
    <name type="scientific">Actinia tenebrosa</name>
    <name type="common">Australian red waratah sea anemone</name>
    <dbReference type="NCBI Taxonomy" id="6105"/>
    <lineage>
        <taxon>Eukaryota</taxon>
        <taxon>Metazoa</taxon>
        <taxon>Cnidaria</taxon>
        <taxon>Anthozoa</taxon>
        <taxon>Hexacorallia</taxon>
        <taxon>Actiniaria</taxon>
        <taxon>Actiniidae</taxon>
        <taxon>Actinia</taxon>
    </lineage>
</organism>
<feature type="region of interest" description="Disordered" evidence="6">
    <location>
        <begin position="325"/>
        <end position="374"/>
    </location>
</feature>
<protein>
    <recommendedName>
        <fullName evidence="3">KIF-binding protein</fullName>
    </recommendedName>
</protein>
<keyword evidence="5" id="KW-0206">Cytoskeleton</keyword>
<sequence>MADVGEVEVGLDSKIEEVKNWLKSEGYDKYKEARRLTEEEAKNDPESEPYKSKYAARDIWIELKEKLETFQSEDEECSEFTKLLLASLNYQLGLNYLETQEPGLGEKCLQQCLASLRKDDNLEVKSASLILHSLNQLGILWSQRGEEEKSLEFFQDGEKFYHRFKKDVGGSPYSIHELFNADENSLSDLDRVKEFEAAFTHTLYYLAQVHGALGDSKKSGTYCHTTLQRQLETKQYDPLDWSLNCATLSQYYITCDNYVMARHCLACSSVVLAEAEEKYTHESVREDDGELERQRKERFPRTRADISRCWAKYCLNLIKEGKEMKEKEMDDRRMERENENDTEENNEGEASTTDRVQEREEEVEEEEDDEENKNPLRFTSLEVTCYEQSVPHHAIKNFNEARTIFREGQKWLNQSKDYYLLDGHVSDFVQIQQDLSQFYKLLAFFEQEKDRKCKMHKRRVDLLSEVLCELNPQHYLQICRQLMFEIAEAYSEMVDLKIAILAETEQQPPTVHAVKKINHLINQAIKFFQTFIDSMKQKGALPETYDDDIVRPALVSHFCIARLFSKFVGLETRAKLENLKKSVDLYNYIVSYCDNHPDMPKESFEDELQISRDMAALLPIKMSKIMASSS</sequence>
<evidence type="ECO:0000313" key="8">
    <source>
        <dbReference type="RefSeq" id="XP_031574220.1"/>
    </source>
</evidence>
<accession>A0A6P8JCB7</accession>
<dbReference type="InterPro" id="IPR022083">
    <property type="entry name" value="KBP"/>
</dbReference>
<dbReference type="Pfam" id="PF12309">
    <property type="entry name" value="KBP_C"/>
    <property type="match status" value="1"/>
</dbReference>
<evidence type="ECO:0000313" key="7">
    <source>
        <dbReference type="Proteomes" id="UP000515163"/>
    </source>
</evidence>
<feature type="compositionally biased region" description="Basic and acidic residues" evidence="6">
    <location>
        <begin position="325"/>
        <end position="339"/>
    </location>
</feature>
<evidence type="ECO:0000256" key="5">
    <source>
        <dbReference type="ARBA" id="ARBA00023212"/>
    </source>
</evidence>
<gene>
    <name evidence="8" type="primary">LOC116308011</name>
</gene>
<dbReference type="GO" id="GO:1990535">
    <property type="term" value="P:neuron projection maintenance"/>
    <property type="evidence" value="ECO:0007669"/>
    <property type="project" value="TreeGrafter"/>
</dbReference>
<reference evidence="8" key="1">
    <citation type="submission" date="2025-08" db="UniProtKB">
        <authorList>
            <consortium name="RefSeq"/>
        </authorList>
    </citation>
    <scope>IDENTIFICATION</scope>
    <source>
        <tissue evidence="8">Tentacle</tissue>
    </source>
</reference>
<evidence type="ECO:0000256" key="6">
    <source>
        <dbReference type="SAM" id="MobiDB-lite"/>
    </source>
</evidence>
<feature type="compositionally biased region" description="Acidic residues" evidence="6">
    <location>
        <begin position="359"/>
        <end position="371"/>
    </location>
</feature>
<dbReference type="Gene3D" id="1.25.40.10">
    <property type="entry name" value="Tetratricopeptide repeat domain"/>
    <property type="match status" value="1"/>
</dbReference>
<dbReference type="Proteomes" id="UP000515163">
    <property type="component" value="Unplaced"/>
</dbReference>
<evidence type="ECO:0000256" key="3">
    <source>
        <dbReference type="ARBA" id="ARBA00016840"/>
    </source>
</evidence>
<keyword evidence="7" id="KW-1185">Reference proteome</keyword>
<comment type="subcellular location">
    <subcellularLocation>
        <location evidence="1">Cytoplasm</location>
        <location evidence="1">Cytoskeleton</location>
    </subcellularLocation>
</comment>
<evidence type="ECO:0000256" key="1">
    <source>
        <dbReference type="ARBA" id="ARBA00004245"/>
    </source>
</evidence>
<dbReference type="PANTHER" id="PTHR46321">
    <property type="entry name" value="KIF1-BINDING PROTEIN"/>
    <property type="match status" value="1"/>
</dbReference>
<dbReference type="RefSeq" id="XP_031574220.1">
    <property type="nucleotide sequence ID" value="XM_031718360.1"/>
</dbReference>
<dbReference type="PANTHER" id="PTHR46321:SF1">
    <property type="entry name" value="KIF-BINDING PROTEIN"/>
    <property type="match status" value="1"/>
</dbReference>
<feature type="region of interest" description="Disordered" evidence="6">
    <location>
        <begin position="278"/>
        <end position="297"/>
    </location>
</feature>
<dbReference type="GO" id="GO:0000226">
    <property type="term" value="P:microtubule cytoskeleton organization"/>
    <property type="evidence" value="ECO:0007669"/>
    <property type="project" value="TreeGrafter"/>
</dbReference>
<dbReference type="KEGG" id="aten:116308011"/>
<evidence type="ECO:0000256" key="4">
    <source>
        <dbReference type="ARBA" id="ARBA00022490"/>
    </source>
</evidence>
<dbReference type="GeneID" id="116308011"/>
<dbReference type="OrthoDB" id="409897at2759"/>
<dbReference type="AlphaFoldDB" id="A0A6P8JCB7"/>